<sequence length="348" mass="38876">MVDPSEDLKSQPFTVRETPGAGRAAFATQRLAANASILVADDLTAHILLREYRGEVCWECFAYNGGRKLSVRDAKRGITFCSTECETRWRDKHDDVCLQAWEVVENILRTGSNSKEPPLKESKPTPEEVDEKWRAAEKSAAAIVNYRLSTQSGADSGKATAGSGCQAFRDALSQPRSADALSFQLRALLARYNHPDRWPALLALAEETCPYWDQSELERDLRSYLHLACLLPKPLLPLVNPETLRTVKTREVHNSFGIRSLEDEGSEFFGFGVWPSASYFNHSCYPNVTKNRIGKTWVFTATVDVNAGDELNISYLGGDEATLCRSDRQERLKKVWGFDCACSLCTGH</sequence>
<dbReference type="PROSITE" id="PS50280">
    <property type="entry name" value="SET"/>
    <property type="match status" value="1"/>
</dbReference>
<dbReference type="OrthoDB" id="1028014at2759"/>
<feature type="domain" description="SET" evidence="1">
    <location>
        <begin position="11"/>
        <end position="316"/>
    </location>
</feature>
<keyword evidence="3" id="KW-1185">Reference proteome</keyword>
<proteinExistence type="predicted"/>
<evidence type="ECO:0000313" key="3">
    <source>
        <dbReference type="Proteomes" id="UP000285146"/>
    </source>
</evidence>
<dbReference type="Pfam" id="PF00856">
    <property type="entry name" value="SET"/>
    <property type="match status" value="1"/>
</dbReference>
<dbReference type="FunCoup" id="A0A423XCT7">
    <property type="interactions" value="59"/>
</dbReference>
<dbReference type="EMBL" id="LKEB01000017">
    <property type="protein sequence ID" value="ROW13855.1"/>
    <property type="molecule type" value="Genomic_DNA"/>
</dbReference>
<evidence type="ECO:0000313" key="2">
    <source>
        <dbReference type="EMBL" id="ROW13855.1"/>
    </source>
</evidence>
<gene>
    <name evidence="2" type="ORF">VPNG_03654</name>
</gene>
<dbReference type="Gene3D" id="2.170.270.10">
    <property type="entry name" value="SET domain"/>
    <property type="match status" value="1"/>
</dbReference>
<dbReference type="AlphaFoldDB" id="A0A423XCT7"/>
<dbReference type="InterPro" id="IPR050869">
    <property type="entry name" value="H3K4_H4K5_MeTrfase"/>
</dbReference>
<dbReference type="SUPFAM" id="SSF82199">
    <property type="entry name" value="SET domain"/>
    <property type="match status" value="1"/>
</dbReference>
<organism evidence="2 3">
    <name type="scientific">Cytospora leucostoma</name>
    <dbReference type="NCBI Taxonomy" id="1230097"/>
    <lineage>
        <taxon>Eukaryota</taxon>
        <taxon>Fungi</taxon>
        <taxon>Dikarya</taxon>
        <taxon>Ascomycota</taxon>
        <taxon>Pezizomycotina</taxon>
        <taxon>Sordariomycetes</taxon>
        <taxon>Sordariomycetidae</taxon>
        <taxon>Diaporthales</taxon>
        <taxon>Cytosporaceae</taxon>
        <taxon>Cytospora</taxon>
    </lineage>
</organism>
<dbReference type="InParanoid" id="A0A423XCT7"/>
<dbReference type="InterPro" id="IPR001214">
    <property type="entry name" value="SET_dom"/>
</dbReference>
<dbReference type="PANTHER" id="PTHR12197:SF294">
    <property type="entry name" value="POTENTIAL PROTEIN LYSINE METHYLTRANSFERASE SET6"/>
    <property type="match status" value="1"/>
</dbReference>
<reference evidence="2 3" key="1">
    <citation type="submission" date="2015-09" db="EMBL/GenBank/DDBJ databases">
        <title>Host preference determinants of Valsa canker pathogens revealed by comparative genomics.</title>
        <authorList>
            <person name="Yin Z."/>
            <person name="Huang L."/>
        </authorList>
    </citation>
    <scope>NUCLEOTIDE SEQUENCE [LARGE SCALE GENOMIC DNA]</scope>
    <source>
        <strain evidence="2 3">SXYLt</strain>
    </source>
</reference>
<protein>
    <recommendedName>
        <fullName evidence="1">SET domain-containing protein</fullName>
    </recommendedName>
</protein>
<evidence type="ECO:0000259" key="1">
    <source>
        <dbReference type="PROSITE" id="PS50280"/>
    </source>
</evidence>
<comment type="caution">
    <text evidence="2">The sequence shown here is derived from an EMBL/GenBank/DDBJ whole genome shotgun (WGS) entry which is preliminary data.</text>
</comment>
<dbReference type="GO" id="GO:0005634">
    <property type="term" value="C:nucleus"/>
    <property type="evidence" value="ECO:0007669"/>
    <property type="project" value="TreeGrafter"/>
</dbReference>
<dbReference type="PANTHER" id="PTHR12197">
    <property type="entry name" value="HISTONE-LYSINE N-METHYLTRANSFERASE SMYD"/>
    <property type="match status" value="1"/>
</dbReference>
<name>A0A423XCT7_9PEZI</name>
<accession>A0A423XCT7</accession>
<dbReference type="InterPro" id="IPR046341">
    <property type="entry name" value="SET_dom_sf"/>
</dbReference>
<dbReference type="STRING" id="1230097.A0A423XCT7"/>
<dbReference type="Proteomes" id="UP000285146">
    <property type="component" value="Unassembled WGS sequence"/>
</dbReference>
<dbReference type="CDD" id="cd20071">
    <property type="entry name" value="SET_SMYD"/>
    <property type="match status" value="1"/>
</dbReference>